<dbReference type="PROSITE" id="PS50802">
    <property type="entry name" value="OTU"/>
    <property type="match status" value="1"/>
</dbReference>
<dbReference type="CDD" id="cd22757">
    <property type="entry name" value="OTU_P87_VP80-like"/>
    <property type="match status" value="1"/>
</dbReference>
<dbReference type="GO" id="GO:0004843">
    <property type="term" value="F:cysteine-type deubiquitinase activity"/>
    <property type="evidence" value="ECO:0007669"/>
    <property type="project" value="TreeGrafter"/>
</dbReference>
<dbReference type="Proteomes" id="UP000203846">
    <property type="component" value="Segment"/>
</dbReference>
<feature type="compositionally biased region" description="Basic residues" evidence="1">
    <location>
        <begin position="494"/>
        <end position="507"/>
    </location>
</feature>
<organism evidence="3 4">
    <name type="scientific">Euproctis pseudoconspersa nucleopolyhedrovirus</name>
    <dbReference type="NCBI Taxonomy" id="307467"/>
    <lineage>
        <taxon>Viruses</taxon>
        <taxon>Viruses incertae sedis</taxon>
        <taxon>Naldaviricetes</taxon>
        <taxon>Lefavirales</taxon>
        <taxon>Baculoviridae</taxon>
        <taxon>Alphabaculovirus</taxon>
        <taxon>Alphabaculovirus eupseudoconspersae</taxon>
    </lineage>
</organism>
<evidence type="ECO:0000256" key="1">
    <source>
        <dbReference type="SAM" id="MobiDB-lite"/>
    </source>
</evidence>
<dbReference type="Gene3D" id="3.90.70.80">
    <property type="match status" value="1"/>
</dbReference>
<dbReference type="Pfam" id="PF02338">
    <property type="entry name" value="OTU"/>
    <property type="match status" value="1"/>
</dbReference>
<dbReference type="InterPro" id="IPR038765">
    <property type="entry name" value="Papain-like_cys_pep_sf"/>
</dbReference>
<evidence type="ECO:0000313" key="3">
    <source>
        <dbReference type="EMBL" id="ACO53541.1"/>
    </source>
</evidence>
<feature type="domain" description="OTU" evidence="2">
    <location>
        <begin position="7"/>
        <end position="145"/>
    </location>
</feature>
<keyword evidence="4" id="KW-1185">Reference proteome</keyword>
<protein>
    <submittedName>
        <fullName evidence="3">Vp80</fullName>
    </submittedName>
</protein>
<dbReference type="GeneID" id="7804646"/>
<evidence type="ECO:0000259" key="2">
    <source>
        <dbReference type="PROSITE" id="PS50802"/>
    </source>
</evidence>
<dbReference type="RefSeq" id="YP_002854701.1">
    <property type="nucleotide sequence ID" value="NC_012639.1"/>
</dbReference>
<reference evidence="3 4" key="1">
    <citation type="journal article" date="2009" name="Virus Genes">
        <title>Morphology and genome of Euproctis pseudoconspersa nucleopolyhedrovirus.</title>
        <authorList>
            <person name="Tang X.D."/>
            <person name="Xiao Q."/>
            <person name="Ma X.C."/>
            <person name="Zhu Z.R."/>
            <person name="Zhang C.X."/>
        </authorList>
    </citation>
    <scope>NUCLEOTIDE SEQUENCE [LARGE SCALE GENOMIC DNA]</scope>
    <source>
        <strain evidence="3 4">Hangzhou</strain>
    </source>
</reference>
<evidence type="ECO:0000313" key="4">
    <source>
        <dbReference type="Proteomes" id="UP000203846"/>
    </source>
</evidence>
<dbReference type="KEGG" id="vg:7804646"/>
<accession>C3TWZ9</accession>
<dbReference type="InterPro" id="IPR050704">
    <property type="entry name" value="Peptidase_C85-like"/>
</dbReference>
<dbReference type="InterPro" id="IPR003323">
    <property type="entry name" value="OTU_dom"/>
</dbReference>
<proteinExistence type="predicted"/>
<dbReference type="OrthoDB" id="2748at10239"/>
<dbReference type="InterPro" id="IPR009893">
    <property type="entry name" value="Nucleo_P80/P87"/>
</dbReference>
<dbReference type="SUPFAM" id="SSF54001">
    <property type="entry name" value="Cysteine proteinases"/>
    <property type="match status" value="1"/>
</dbReference>
<name>C3TWZ9_9ABAC</name>
<dbReference type="PANTHER" id="PTHR12419">
    <property type="entry name" value="OTU DOMAIN CONTAINING PROTEIN"/>
    <property type="match status" value="1"/>
</dbReference>
<dbReference type="GO" id="GO:0019028">
    <property type="term" value="C:viral capsid"/>
    <property type="evidence" value="ECO:0007669"/>
    <property type="project" value="InterPro"/>
</dbReference>
<feature type="region of interest" description="Disordered" evidence="1">
    <location>
        <begin position="475"/>
        <end position="537"/>
    </location>
</feature>
<dbReference type="GO" id="GO:0016579">
    <property type="term" value="P:protein deubiquitination"/>
    <property type="evidence" value="ECO:0007669"/>
    <property type="project" value="TreeGrafter"/>
</dbReference>
<sequence length="744" mass="86349">MNNKTILSCVPMLGDGACVFRSISYMLYADSSRHVEVRNEIVNYILDNWADYKSFLLKKPLTKNGVDRNYLNEEEYASEMSQPITFATATEIKAASELYKLHIEIYQGENNEKLLYTFGDSIHPTKYLKFSGNLDEGHVDVLYSSVSLNKCFKNSYSIKYNHAVYLRDIIEFKINNDADPTAKQFLNEIDAEPATENINKNYSLLNAKLLYLHTKYNETIAMEQNLNNKIDEMFDLTGREHEQVKNETLAQIYVKINIVNSAMIFEDLHTLDILNINYDLKKNNILLDKNTYIDDLKNTINANDNFEMIFMADDVFRKNFLIKFIKRHSDPGPYNRIPAHIVNKIKSLDKSSTIENQPISVMFALKSLLTKVINADDVCCYNLILFVYRHEYDQITDKIVKTIIDQYDDFIPVKMLDPNKEMTNSKILKVRNDDMLVDTFLPASSPLVNYGTKRSAASSSELLFNKNYRNKLARINRNDDARANTTDDEEFRDRKRRRNRPIRRIKTRSLSYNRPADEISSANEPFKTSGVDENLPDRDDDQFLLDVLSAQSMPVYFIDIIVNVPVEVDLAYISCPTISLSATPELIDYKKTLSKIANIDLSPLNTTMHFYEMLSPLSYYGGNSIDESHSIWFISKSNGYFVMCADNYNRIIEQFKTEPDRDRIYIFVIKYNFLWHYRQFIKTLKHDALTAFRNPKILNALHIYNKVVQSKYDALNLSFVFNDEDKKTLRQGNNVVKLMLAQTV</sequence>
<dbReference type="Pfam" id="PF07267">
    <property type="entry name" value="Nucleo_P87"/>
    <property type="match status" value="1"/>
</dbReference>
<dbReference type="EMBL" id="FJ227128">
    <property type="protein sequence ID" value="ACO53541.1"/>
    <property type="molecule type" value="Genomic_DNA"/>
</dbReference>